<accession>A0ABW9FW23</accession>
<dbReference type="EMBL" id="JBDLNU010000002">
    <property type="protein sequence ID" value="MFM1728798.1"/>
    <property type="molecule type" value="Genomic_DNA"/>
</dbReference>
<organism evidence="1 2">
    <name type="scientific">Prescottella soli</name>
    <dbReference type="NCBI Taxonomy" id="1543852"/>
    <lineage>
        <taxon>Bacteria</taxon>
        <taxon>Bacillati</taxon>
        <taxon>Actinomycetota</taxon>
        <taxon>Actinomycetes</taxon>
        <taxon>Mycobacteriales</taxon>
        <taxon>Nocardiaceae</taxon>
        <taxon>Prescottella</taxon>
    </lineage>
</organism>
<keyword evidence="2" id="KW-1185">Reference proteome</keyword>
<comment type="caution">
    <text evidence="1">The sequence shown here is derived from an EMBL/GenBank/DDBJ whole genome shotgun (WGS) entry which is preliminary data.</text>
</comment>
<sequence length="142" mass="14999">MGTDDRLAALVDKSLRRLGRVSKVEISRGGVMRLPLWIAGPAVIALSAVDAAIEVQNRAVGALTRAAIRRMDPPARQSDSTGVDSSAGPMDFVEEVLAECGAHGPRIDAGDPPLCRLQSGHAGRHRPNPDDGWGQDLCWGGI</sequence>
<evidence type="ECO:0000313" key="2">
    <source>
        <dbReference type="Proteomes" id="UP001629744"/>
    </source>
</evidence>
<name>A0ABW9FW23_9NOCA</name>
<evidence type="ECO:0000313" key="1">
    <source>
        <dbReference type="EMBL" id="MFM1728798.1"/>
    </source>
</evidence>
<proteinExistence type="predicted"/>
<gene>
    <name evidence="1" type="ORF">ABEU19_002295</name>
</gene>
<dbReference type="Proteomes" id="UP001629744">
    <property type="component" value="Unassembled WGS sequence"/>
</dbReference>
<protein>
    <submittedName>
        <fullName evidence="1">Uncharacterized protein</fullName>
    </submittedName>
</protein>
<reference evidence="1 2" key="1">
    <citation type="submission" date="2023-11" db="EMBL/GenBank/DDBJ databases">
        <authorList>
            <person name="Val-Calvo J."/>
            <person name="Scortti M."/>
            <person name="Vazquez-Boland J."/>
        </authorList>
    </citation>
    <scope>NUCLEOTIDE SEQUENCE [LARGE SCALE GENOMIC DNA]</scope>
    <source>
        <strain evidence="1 2">DSM 46662</strain>
    </source>
</reference>
<dbReference type="RefSeq" id="WP_348605157.1">
    <property type="nucleotide sequence ID" value="NZ_CP157276.1"/>
</dbReference>